<dbReference type="EMBL" id="BLLA01000001">
    <property type="protein sequence ID" value="GFG95586.1"/>
    <property type="molecule type" value="Genomic_DNA"/>
</dbReference>
<gene>
    <name evidence="5" type="ORF">MTIM_14650</name>
</gene>
<dbReference type="InterPro" id="IPR018060">
    <property type="entry name" value="HTH_AraC"/>
</dbReference>
<dbReference type="PROSITE" id="PS01124">
    <property type="entry name" value="HTH_ARAC_FAMILY_2"/>
    <property type="match status" value="1"/>
</dbReference>
<dbReference type="PANTHER" id="PTHR47894">
    <property type="entry name" value="HTH-TYPE TRANSCRIPTIONAL REGULATOR GADX"/>
    <property type="match status" value="1"/>
</dbReference>
<dbReference type="PANTHER" id="PTHR47894:SF1">
    <property type="entry name" value="HTH-TYPE TRANSCRIPTIONAL REGULATOR VQSM"/>
    <property type="match status" value="1"/>
</dbReference>
<proteinExistence type="predicted"/>
<dbReference type="Pfam" id="PF12625">
    <property type="entry name" value="Arabinose_bd"/>
    <property type="match status" value="1"/>
</dbReference>
<dbReference type="InterPro" id="IPR032687">
    <property type="entry name" value="AraC-type_N"/>
</dbReference>
<dbReference type="SUPFAM" id="SSF46689">
    <property type="entry name" value="Homeodomain-like"/>
    <property type="match status" value="1"/>
</dbReference>
<keyword evidence="3" id="KW-0804">Transcription</keyword>
<dbReference type="PRINTS" id="PR00032">
    <property type="entry name" value="HTHARAC"/>
</dbReference>
<name>A0A7I9Z3Y1_9MYCO</name>
<dbReference type="Proteomes" id="UP000465301">
    <property type="component" value="Unassembled WGS sequence"/>
</dbReference>
<evidence type="ECO:0000313" key="5">
    <source>
        <dbReference type="EMBL" id="GFG95586.1"/>
    </source>
</evidence>
<evidence type="ECO:0000256" key="3">
    <source>
        <dbReference type="ARBA" id="ARBA00023163"/>
    </source>
</evidence>
<dbReference type="Gene3D" id="1.10.10.60">
    <property type="entry name" value="Homeodomain-like"/>
    <property type="match status" value="1"/>
</dbReference>
<keyword evidence="1" id="KW-0805">Transcription regulation</keyword>
<keyword evidence="2" id="KW-0238">DNA-binding</keyword>
<dbReference type="GO" id="GO:0000976">
    <property type="term" value="F:transcription cis-regulatory region binding"/>
    <property type="evidence" value="ECO:0007669"/>
    <property type="project" value="TreeGrafter"/>
</dbReference>
<sequence>MNPNDAGVPPLAFVQMLESPAFDPDAVARLRNIMAREGTDEATLIQRDIQAPLRWFREAYPGLDIDQATLLGFALAEQAQLTSFGPLSVPLVSAGSVAEIVELLTYLPLITTAVKAQFHPDDQGLTVGLWGHTSDRALDCLAVTYAGLALLRLLDMLVRAAPTLTLHLSWPAPAALKDREDDLTAGRLFFDAPMSFLHVPADTLNEVCRFSDPVAYRLAIVDLQRTLDQRSETTSFSEKVRRLLQKEPGRRSKHWFAHELSMSTSTLKRRLSEEETTFRELRQAFLRERAMLQLLDRSLSVSEIATDLGYSDLANFSHAFKRWTGRSPSEFRLSPH</sequence>
<keyword evidence="6" id="KW-1185">Reference proteome</keyword>
<dbReference type="GO" id="GO:0003700">
    <property type="term" value="F:DNA-binding transcription factor activity"/>
    <property type="evidence" value="ECO:0007669"/>
    <property type="project" value="InterPro"/>
</dbReference>
<accession>A0A7I9Z3Y1</accession>
<evidence type="ECO:0000256" key="1">
    <source>
        <dbReference type="ARBA" id="ARBA00023015"/>
    </source>
</evidence>
<dbReference type="AlphaFoldDB" id="A0A7I9Z3Y1"/>
<evidence type="ECO:0000259" key="4">
    <source>
        <dbReference type="PROSITE" id="PS01124"/>
    </source>
</evidence>
<dbReference type="GO" id="GO:0005829">
    <property type="term" value="C:cytosol"/>
    <property type="evidence" value="ECO:0007669"/>
    <property type="project" value="TreeGrafter"/>
</dbReference>
<dbReference type="Pfam" id="PF12833">
    <property type="entry name" value="HTH_18"/>
    <property type="match status" value="1"/>
</dbReference>
<dbReference type="SMART" id="SM00342">
    <property type="entry name" value="HTH_ARAC"/>
    <property type="match status" value="1"/>
</dbReference>
<organism evidence="5 6">
    <name type="scientific">Mycobacterium timonense</name>
    <dbReference type="NCBI Taxonomy" id="701043"/>
    <lineage>
        <taxon>Bacteria</taxon>
        <taxon>Bacillati</taxon>
        <taxon>Actinomycetota</taxon>
        <taxon>Actinomycetes</taxon>
        <taxon>Mycobacteriales</taxon>
        <taxon>Mycobacteriaceae</taxon>
        <taxon>Mycobacterium</taxon>
        <taxon>Mycobacterium avium complex (MAC)</taxon>
    </lineage>
</organism>
<comment type="caution">
    <text evidence="5">The sequence shown here is derived from an EMBL/GenBank/DDBJ whole genome shotgun (WGS) entry which is preliminary data.</text>
</comment>
<evidence type="ECO:0000256" key="2">
    <source>
        <dbReference type="ARBA" id="ARBA00023125"/>
    </source>
</evidence>
<dbReference type="InterPro" id="IPR020449">
    <property type="entry name" value="Tscrpt_reg_AraC-type_HTH"/>
</dbReference>
<dbReference type="InterPro" id="IPR009057">
    <property type="entry name" value="Homeodomain-like_sf"/>
</dbReference>
<evidence type="ECO:0000313" key="6">
    <source>
        <dbReference type="Proteomes" id="UP000465301"/>
    </source>
</evidence>
<feature type="domain" description="HTH araC/xylS-type" evidence="4">
    <location>
        <begin position="238"/>
        <end position="334"/>
    </location>
</feature>
<protein>
    <submittedName>
        <fullName evidence="5">Putative HTH-type transcriptional regulator AraC</fullName>
    </submittedName>
</protein>
<reference evidence="5 6" key="1">
    <citation type="journal article" date="2019" name="Emerg. Microbes Infect.">
        <title>Comprehensive subspecies identification of 175 nontuberculous mycobacteria species based on 7547 genomic profiles.</title>
        <authorList>
            <person name="Matsumoto Y."/>
            <person name="Kinjo T."/>
            <person name="Motooka D."/>
            <person name="Nabeya D."/>
            <person name="Jung N."/>
            <person name="Uechi K."/>
            <person name="Horii T."/>
            <person name="Iida T."/>
            <person name="Fujita J."/>
            <person name="Nakamura S."/>
        </authorList>
    </citation>
    <scope>NUCLEOTIDE SEQUENCE [LARGE SCALE GENOMIC DNA]</scope>
    <source>
        <strain evidence="5 6">JCM 30726</strain>
    </source>
</reference>